<evidence type="ECO:0000256" key="5">
    <source>
        <dbReference type="ARBA" id="ARBA00022967"/>
    </source>
</evidence>
<dbReference type="PROSITE" id="PS50893">
    <property type="entry name" value="ABC_TRANSPORTER_2"/>
    <property type="match status" value="1"/>
</dbReference>
<accession>A0ABU2WL77</accession>
<dbReference type="EMBL" id="JAVRIC010000020">
    <property type="protein sequence ID" value="MDT0498374.1"/>
    <property type="molecule type" value="Genomic_DNA"/>
</dbReference>
<dbReference type="InterPro" id="IPR003439">
    <property type="entry name" value="ABC_transporter-like_ATP-bd"/>
</dbReference>
<evidence type="ECO:0000256" key="2">
    <source>
        <dbReference type="ARBA" id="ARBA00022741"/>
    </source>
</evidence>
<evidence type="ECO:0000256" key="1">
    <source>
        <dbReference type="ARBA" id="ARBA00022448"/>
    </source>
</evidence>
<dbReference type="Proteomes" id="UP001254608">
    <property type="component" value="Unassembled WGS sequence"/>
</dbReference>
<dbReference type="InterPro" id="IPR005895">
    <property type="entry name" value="ABC_transptr_haem_export_CcmA"/>
</dbReference>
<evidence type="ECO:0000256" key="3">
    <source>
        <dbReference type="ARBA" id="ARBA00022748"/>
    </source>
</evidence>
<evidence type="ECO:0000259" key="7">
    <source>
        <dbReference type="PROSITE" id="PS50893"/>
    </source>
</evidence>
<dbReference type="Gene3D" id="3.40.50.300">
    <property type="entry name" value="P-loop containing nucleotide triphosphate hydrolases"/>
    <property type="match status" value="1"/>
</dbReference>
<protein>
    <submittedName>
        <fullName evidence="8">Heme ABC exporter ATP-binding protein CcmA</fullName>
    </submittedName>
</protein>
<gene>
    <name evidence="8" type="primary">ccmA</name>
    <name evidence="8" type="ORF">RM530_13510</name>
</gene>
<dbReference type="InterPro" id="IPR027417">
    <property type="entry name" value="P-loop_NTPase"/>
</dbReference>
<organism evidence="8 9">
    <name type="scientific">Banduia mediterranea</name>
    <dbReference type="NCBI Taxonomy" id="3075609"/>
    <lineage>
        <taxon>Bacteria</taxon>
        <taxon>Pseudomonadati</taxon>
        <taxon>Pseudomonadota</taxon>
        <taxon>Gammaproteobacteria</taxon>
        <taxon>Nevskiales</taxon>
        <taxon>Algiphilaceae</taxon>
        <taxon>Banduia</taxon>
    </lineage>
</organism>
<reference evidence="8 9" key="1">
    <citation type="submission" date="2023-09" db="EMBL/GenBank/DDBJ databases">
        <authorList>
            <person name="Rey-Velasco X."/>
        </authorList>
    </citation>
    <scope>NUCLEOTIDE SEQUENCE [LARGE SCALE GENOMIC DNA]</scope>
    <source>
        <strain evidence="8 9">W345</strain>
    </source>
</reference>
<dbReference type="PANTHER" id="PTHR43499:SF1">
    <property type="entry name" value="ABC TRANSPORTER I FAMILY MEMBER 1"/>
    <property type="match status" value="1"/>
</dbReference>
<dbReference type="Pfam" id="PF00005">
    <property type="entry name" value="ABC_tran"/>
    <property type="match status" value="1"/>
</dbReference>
<evidence type="ECO:0000313" key="9">
    <source>
        <dbReference type="Proteomes" id="UP001254608"/>
    </source>
</evidence>
<dbReference type="PANTHER" id="PTHR43499">
    <property type="entry name" value="ABC TRANSPORTER I FAMILY MEMBER 1"/>
    <property type="match status" value="1"/>
</dbReference>
<dbReference type="SMART" id="SM00382">
    <property type="entry name" value="AAA"/>
    <property type="match status" value="1"/>
</dbReference>
<dbReference type="SUPFAM" id="SSF52540">
    <property type="entry name" value="P-loop containing nucleoside triphosphate hydrolases"/>
    <property type="match status" value="1"/>
</dbReference>
<comment type="caution">
    <text evidence="8">The sequence shown here is derived from an EMBL/GenBank/DDBJ whole genome shotgun (WGS) entry which is preliminary data.</text>
</comment>
<evidence type="ECO:0000256" key="6">
    <source>
        <dbReference type="ARBA" id="ARBA00023136"/>
    </source>
</evidence>
<name>A0ABU2WL77_9GAMM</name>
<keyword evidence="6" id="KW-0472">Membrane</keyword>
<keyword evidence="3" id="KW-0201">Cytochrome c-type biogenesis</keyword>
<sequence>MSGPEPHILLYARDLSVARGDRVLIEQLSLKLVAGERLLLRGRNGAGKTSLLETLAGVRAPALGGVERLATLVWVGHRNGLNPGLSAEENLGFWCKLNDLPDTGVADALKRMGLVGRSRSRPSRLLSTGQKRRAAIARLIVSPARLWLIDEPLAGLDVEALPLVADLLAAHEARGGAAILTTHQALPDRVAPHRIIDL</sequence>
<dbReference type="GO" id="GO:0005524">
    <property type="term" value="F:ATP binding"/>
    <property type="evidence" value="ECO:0007669"/>
    <property type="project" value="UniProtKB-KW"/>
</dbReference>
<keyword evidence="9" id="KW-1185">Reference proteome</keyword>
<keyword evidence="1" id="KW-0813">Transport</keyword>
<keyword evidence="5" id="KW-1278">Translocase</keyword>
<dbReference type="RefSeq" id="WP_311365780.1">
    <property type="nucleotide sequence ID" value="NZ_JAVRIC010000020.1"/>
</dbReference>
<dbReference type="InterPro" id="IPR003593">
    <property type="entry name" value="AAA+_ATPase"/>
</dbReference>
<keyword evidence="4 8" id="KW-0067">ATP-binding</keyword>
<keyword evidence="2" id="KW-0547">Nucleotide-binding</keyword>
<feature type="domain" description="ABC transporter" evidence="7">
    <location>
        <begin position="10"/>
        <end position="198"/>
    </location>
</feature>
<dbReference type="NCBIfam" id="TIGR01189">
    <property type="entry name" value="ccmA"/>
    <property type="match status" value="1"/>
</dbReference>
<evidence type="ECO:0000256" key="4">
    <source>
        <dbReference type="ARBA" id="ARBA00022840"/>
    </source>
</evidence>
<proteinExistence type="predicted"/>
<evidence type="ECO:0000313" key="8">
    <source>
        <dbReference type="EMBL" id="MDT0498374.1"/>
    </source>
</evidence>